<name>A0A1V8TA42_9PEZI</name>
<dbReference type="PANTHER" id="PTHR47784:SF9">
    <property type="entry name" value="ZN(II)2CYS6 TRANSCRIPTION FACTOR (EUROFUNG)"/>
    <property type="match status" value="1"/>
</dbReference>
<accession>A0A1V8TA42</accession>
<gene>
    <name evidence="2" type="ORF">B0A48_06143</name>
</gene>
<feature type="region of interest" description="Disordered" evidence="1">
    <location>
        <begin position="409"/>
        <end position="428"/>
    </location>
</feature>
<reference evidence="3" key="1">
    <citation type="submission" date="2017-03" db="EMBL/GenBank/DDBJ databases">
        <title>Genomes of endolithic fungi from Antarctica.</title>
        <authorList>
            <person name="Coleine C."/>
            <person name="Masonjones S."/>
            <person name="Stajich J.E."/>
        </authorList>
    </citation>
    <scope>NUCLEOTIDE SEQUENCE [LARGE SCALE GENOMIC DNA]</scope>
    <source>
        <strain evidence="3">CCFEE 5527</strain>
    </source>
</reference>
<proteinExistence type="predicted"/>
<sequence length="1006" mass="110843">MKYEIGSEASLSPVSTSSPASSTSPLPDISTIVFDSERHSAVEPMPRELAKARILMHLELANQPNHLKASDDAYTRADVPELFDHFIDTAEAWAGSSECQRLLQTWSPSLSVMHTFLLHGMLAFSASHLQSLRPWEKKYGLAAALHCGLSLQGFSATLSQRVDHDNADALFACCYLHTMLALYNKSRSDQTSMIDNDFAWLRGMKGIPILQRTNVLRPHLNHSIWLPVFVETKAYSAEIGHLPTPKNEHSAVFPEIEILRAQCQVNRLDPDNDENPYAIPLAHLDRLSRLSSIGNSQIGMLMVFIGRMPECFVALLERLDPLAMRILALWCDYAGQVKQWWCMGLECQSREEFKQSKHLDHGADALHYDGYASGSATQASDSDTGASELHDALEFSDIDIDDDSLDDASVGVEAPDCGSDEDLTKSAGSTRAKKSTKIGCGGRVLSDKTLAWLKANTPWLTPKTDCEYEQVLLEAHDPPAFKVINAPGKGLRLKCPDPREEYEEPSRKHARFFAGCAKIHSCHRDGGDELVTVPSSRPVDVQKFLAFSKYRMDPKVIEFLDSKTFRTADLEELKSFTARDLKGWGVYGGWIVYEECTASCVPPIYFGDIDDLCETQSELEAYMNLGCSADCKRGRIEGYIGSSVAGKGMGERVVRTYERGLQYADAGVFDSVLMASGFAPHAVTALAKGARLIMRPLLTFDKPRGGRDDALNRSTTADLHVLESMFIDYCQGLKASTDQEIMDVPTVTPVSREALSQHCRSVAPSGHDVSDHVGLNGMLPVLANYATAKGASRPTKIAEALECQDSTCPLCLEPLDPDTQTLHLIQGGQYTAVIEDHQLVHKPCIQYLREKLQVLNDTPGDLRLLDGPLMVLAAVREMQKATKTFQANREVHACGKRCPLCDREYVALLPKVRGTGRRQRDNLTPVTAPKEAALIPCLQGVQVFCLKCVRQITGIITKPGRPGFGADQRCRRAQEADCSLEKLKGLFTLQRGVKAGDGKSLVTLGI</sequence>
<dbReference type="Proteomes" id="UP000192596">
    <property type="component" value="Unassembled WGS sequence"/>
</dbReference>
<dbReference type="OrthoDB" id="416217at2759"/>
<dbReference type="AlphaFoldDB" id="A0A1V8TA42"/>
<evidence type="ECO:0000313" key="3">
    <source>
        <dbReference type="Proteomes" id="UP000192596"/>
    </source>
</evidence>
<dbReference type="InterPro" id="IPR053157">
    <property type="entry name" value="Sterol_Uptake_Regulator"/>
</dbReference>
<dbReference type="PANTHER" id="PTHR47784">
    <property type="entry name" value="STEROL UPTAKE CONTROL PROTEIN 2"/>
    <property type="match status" value="1"/>
</dbReference>
<dbReference type="EMBL" id="NAJO01000012">
    <property type="protein sequence ID" value="OQO08273.1"/>
    <property type="molecule type" value="Genomic_DNA"/>
</dbReference>
<comment type="caution">
    <text evidence="2">The sequence shown here is derived from an EMBL/GenBank/DDBJ whole genome shotgun (WGS) entry which is preliminary data.</text>
</comment>
<evidence type="ECO:0000256" key="1">
    <source>
        <dbReference type="SAM" id="MobiDB-lite"/>
    </source>
</evidence>
<keyword evidence="3" id="KW-1185">Reference proteome</keyword>
<feature type="region of interest" description="Disordered" evidence="1">
    <location>
        <begin position="1"/>
        <end position="25"/>
    </location>
</feature>
<evidence type="ECO:0000313" key="2">
    <source>
        <dbReference type="EMBL" id="OQO08273.1"/>
    </source>
</evidence>
<dbReference type="InParanoid" id="A0A1V8TA42"/>
<dbReference type="GO" id="GO:0001228">
    <property type="term" value="F:DNA-binding transcription activator activity, RNA polymerase II-specific"/>
    <property type="evidence" value="ECO:0007669"/>
    <property type="project" value="TreeGrafter"/>
</dbReference>
<feature type="compositionally biased region" description="Low complexity" evidence="1">
    <location>
        <begin position="7"/>
        <end position="25"/>
    </location>
</feature>
<protein>
    <submittedName>
        <fullName evidence="2">Uncharacterized protein</fullName>
    </submittedName>
</protein>
<organism evidence="2 3">
    <name type="scientific">Cryoendolithus antarcticus</name>
    <dbReference type="NCBI Taxonomy" id="1507870"/>
    <lineage>
        <taxon>Eukaryota</taxon>
        <taxon>Fungi</taxon>
        <taxon>Dikarya</taxon>
        <taxon>Ascomycota</taxon>
        <taxon>Pezizomycotina</taxon>
        <taxon>Dothideomycetes</taxon>
        <taxon>Dothideomycetidae</taxon>
        <taxon>Cladosporiales</taxon>
        <taxon>Cladosporiaceae</taxon>
        <taxon>Cryoendolithus</taxon>
    </lineage>
</organism>